<feature type="domain" description="Alpha-2-macroglobulin" evidence="5">
    <location>
        <begin position="953"/>
        <end position="1041"/>
    </location>
</feature>
<name>A0ABQ0Q5S9_9PROT</name>
<accession>A0ABQ0Q5S9</accession>
<dbReference type="PANTHER" id="PTHR40094">
    <property type="entry name" value="ALPHA-2-MACROGLOBULIN HOMOLOG"/>
    <property type="match status" value="1"/>
</dbReference>
<dbReference type="Pfam" id="PF17972">
    <property type="entry name" value="bMG5"/>
    <property type="match status" value="1"/>
</dbReference>
<dbReference type="InterPro" id="IPR002890">
    <property type="entry name" value="MG2"/>
</dbReference>
<evidence type="ECO:0000259" key="4">
    <source>
        <dbReference type="SMART" id="SM01359"/>
    </source>
</evidence>
<dbReference type="InterPro" id="IPR041203">
    <property type="entry name" value="Bact_A2M_MG5"/>
</dbReference>
<dbReference type="SMART" id="SM01360">
    <property type="entry name" value="A2M"/>
    <property type="match status" value="1"/>
</dbReference>
<evidence type="ECO:0000256" key="3">
    <source>
        <dbReference type="SAM" id="MobiDB-lite"/>
    </source>
</evidence>
<reference evidence="6" key="1">
    <citation type="submission" date="2013-04" db="EMBL/GenBank/DDBJ databases">
        <title>The genome sequencing project of 58 acetic acid bacteria.</title>
        <authorList>
            <person name="Okamoto-Kainuma A."/>
            <person name="Ishikawa M."/>
            <person name="Umino S."/>
            <person name="Koizumi Y."/>
            <person name="Shiwa Y."/>
            <person name="Yoshikawa H."/>
            <person name="Matsutani M."/>
            <person name="Matsushita K."/>
        </authorList>
    </citation>
    <scope>NUCLEOTIDE SEQUENCE</scope>
    <source>
        <strain evidence="6">NRIC 0535</strain>
    </source>
</reference>
<dbReference type="Gene3D" id="1.50.10.20">
    <property type="match status" value="1"/>
</dbReference>
<evidence type="ECO:0000313" key="6">
    <source>
        <dbReference type="EMBL" id="GBQ92753.1"/>
    </source>
</evidence>
<dbReference type="Pfam" id="PF17962">
    <property type="entry name" value="bMG6"/>
    <property type="match status" value="1"/>
</dbReference>
<dbReference type="InterPro" id="IPR041246">
    <property type="entry name" value="Bact_MG10"/>
</dbReference>
<dbReference type="Pfam" id="PF01835">
    <property type="entry name" value="MG2"/>
    <property type="match status" value="1"/>
</dbReference>
<feature type="domain" description="Alpha-2-macroglobulin bait region" evidence="4">
    <location>
        <begin position="749"/>
        <end position="891"/>
    </location>
</feature>
<sequence length="1666" mass="177852">MARRVHSIWWGESLLAFSAASVVLLTGAAQAGTMQFQRSLLNTGGKTPEFCLRFAAPLDSQAGPHYADHVQIAPAIRPDIAIRNRDLCLGGLAWATRYKVTLTTGVHDARGNTLDAPISVGMSTGDRTPSLSLAGEGFILPRRSVAGLDVQTVNMGQVRVSVWRVSPNASQSMSGDGSYPRIDMGATALDGYEFNALREKRLSQVWSGTLDTPGGRNATAVTAFPIARVIQGQKPGLYLVTAENARTPRAESAIAAPLPRVRTGNEGYDPREEQSIAAHWVNVSDMALTTYRGADGLHVYARALSTAQPMKGVAIRLVAQGGDDLGQAVSDSEGLVTFAPGLLKGKGADQAVSLIATGPDGDYSMTSLNQAWFDFSDRGAEGHPAPGPQQAVIVTDRGIYRPGETVNATLLLRDSTGKALPDLPLTLVLRRPDGVRARTDLLRPQADGGFVVALPLSPGAAAGSWTIEALVDPTSAPIGRATLLVQDFVPQTIAVDATPEHPAITEGEPLDVTLTGRYLYGAPAAHLRGEAFTRIMRDEAPVPGAQGYAFGLQTQEFSPDQENVEVPQTDESGHARLTIAPELPQGLSLPLKAELRVSLFDPAGRAVSKTLTLPIRRNRPLIGVRVTPPPSSGESAPQSVPVDALLVGPDNRPLAAHTLKWTLVRENETYDWIMNGGGWHFVRHVIDEPVKSGDFVTDAQGRAHFATDLDSGRYRMVIADPQSNAASSQRFTTGWWSDAAEKPNAPDRLSLSIRDKVLPIGGKTVVHVQAPFAGKAQILIATDRIESVQTVTLPKDGLDIPVTASAKWPGGAYVLVTAFRPLDTPSRPHEPSRAVGLGYIGIDQSAHRLQLDVAAPSVVRPRVATNLPITVRGAKHVHLVVSAVDQGILALTRWKLPDVFDLVYGRHAFALEVKDSYAHLMTPIGQGGEIREGGDEGDDGGAGLAVTSTRVVSLFSGEVSVGDDGKAVVPLAVPDFEGTLHVMVTAWSDDALGTSESDMLVRDPVFADLTLPRFLAPHDVTESLVSLVNTEGAAGRYSVTLSASGPVRLTGQTHVEAELARGARQSFRIPLQAQEAGIAHLMAKLQDPKGRVMLERSWDIQIRPGHLPVTRSSLQSQAPGESYQASASLLDAFEPGSSAVTLGYSGVKGIDTIGLLQTLESGMGADSLSLAASARGLLALKGHEQIARLVVPEGADKRIRTAIDMLIDREDAGGRFGSWRLNDGALFPWEQLYVVDFLIHAREAGYKVPAHALDHALDWLETSQVQSPGDEDRFARGTEAAVTPETRAYALYLLARAGRLDIPALRALGDRATTRLSDGATRIFWGDNAASATFANSLALGHLAGGLALGNERPMSNMLFGMAVNALGPVRSGRPTLFDLGYWTYLRDLGGLVSLAAESGNNGMAQKLADRFAMLDVPLDWMSQQTITALLEAARAMDRPDPTRGIAVNGKELPRPIAMPASFMPAPGELDGYRLTNTGTTPLWLTVTLSGTPKEVPAAVVSGFTMHVSTLNLDGTVYDPAKGRQNDRFLVVIQGEAQDRNAHHCILTDLLPAGWEIESAVKGQSHDDEESETRRPDAGPAFLGETTRTTHVALRDDRYVAAFDLAGGNYRPSGSDQLGSSAFRLAYIVRAVTPGQFLRPETLVRDRFNPGVMGSSAAGRIVIAPR</sequence>
<dbReference type="InterPro" id="IPR051802">
    <property type="entry name" value="YfhM-like"/>
</dbReference>
<dbReference type="InterPro" id="IPR026284">
    <property type="entry name" value="A2MG_proteobact"/>
</dbReference>
<dbReference type="PIRSF" id="PIRSF038980">
    <property type="entry name" value="A2M_bac"/>
    <property type="match status" value="1"/>
</dbReference>
<dbReference type="PANTHER" id="PTHR40094:SF1">
    <property type="entry name" value="UBIQUITIN DOMAIN-CONTAINING PROTEIN"/>
    <property type="match status" value="1"/>
</dbReference>
<feature type="region of interest" description="Disordered" evidence="3">
    <location>
        <begin position="1561"/>
        <end position="1583"/>
    </location>
</feature>
<evidence type="ECO:0000256" key="2">
    <source>
        <dbReference type="ARBA" id="ARBA00022729"/>
    </source>
</evidence>
<protein>
    <submittedName>
        <fullName evidence="6">Alpha-2-macroglobulin family protein</fullName>
    </submittedName>
</protein>
<organism evidence="6 7">
    <name type="scientific">Asaia krungthepensis NRIC 0535</name>
    <dbReference type="NCBI Taxonomy" id="1307925"/>
    <lineage>
        <taxon>Bacteria</taxon>
        <taxon>Pseudomonadati</taxon>
        <taxon>Pseudomonadota</taxon>
        <taxon>Alphaproteobacteria</taxon>
        <taxon>Acetobacterales</taxon>
        <taxon>Acetobacteraceae</taxon>
        <taxon>Asaia</taxon>
    </lineage>
</organism>
<dbReference type="RefSeq" id="WP_264817139.1">
    <property type="nucleotide sequence ID" value="NZ_BAPV01000060.1"/>
</dbReference>
<gene>
    <name evidence="6" type="ORF">AA0535_2644</name>
</gene>
<dbReference type="InterPro" id="IPR021868">
    <property type="entry name" value="Alpha_2_Macroglob_MG3"/>
</dbReference>
<proteinExistence type="inferred from homology"/>
<dbReference type="InterPro" id="IPR008930">
    <property type="entry name" value="Terpenoid_cyclase/PrenylTrfase"/>
</dbReference>
<dbReference type="Pfam" id="PF21142">
    <property type="entry name" value="A2M_bMG2"/>
    <property type="match status" value="1"/>
</dbReference>
<dbReference type="InterPro" id="IPR041462">
    <property type="entry name" value="Bact_A2M_MG6"/>
</dbReference>
<evidence type="ECO:0000259" key="5">
    <source>
        <dbReference type="SMART" id="SM01360"/>
    </source>
</evidence>
<dbReference type="SUPFAM" id="SSF48239">
    <property type="entry name" value="Terpenoid cyclases/Protein prenyltransferases"/>
    <property type="match status" value="1"/>
</dbReference>
<dbReference type="EMBL" id="BAPV01000060">
    <property type="protein sequence ID" value="GBQ92753.1"/>
    <property type="molecule type" value="Genomic_DNA"/>
</dbReference>
<dbReference type="Proteomes" id="UP001062776">
    <property type="component" value="Unassembled WGS sequence"/>
</dbReference>
<comment type="similarity">
    <text evidence="1">Belongs to the protease inhibitor I39 (alpha-2-macroglobulin) family. Bacterial alpha-2-macroglobulin subfamily.</text>
</comment>
<dbReference type="Pfam" id="PF07703">
    <property type="entry name" value="A2M_BRD"/>
    <property type="match status" value="1"/>
</dbReference>
<keyword evidence="7" id="KW-1185">Reference proteome</keyword>
<evidence type="ECO:0000256" key="1">
    <source>
        <dbReference type="ARBA" id="ARBA00010556"/>
    </source>
</evidence>
<dbReference type="Pfam" id="PF17973">
    <property type="entry name" value="bMG10"/>
    <property type="match status" value="1"/>
</dbReference>
<evidence type="ECO:0000313" key="7">
    <source>
        <dbReference type="Proteomes" id="UP001062776"/>
    </source>
</evidence>
<dbReference type="InterPro" id="IPR049120">
    <property type="entry name" value="A2M_bMG2"/>
</dbReference>
<dbReference type="InterPro" id="IPR011625">
    <property type="entry name" value="A2M_N_BRD"/>
</dbReference>
<dbReference type="Pfam" id="PF11974">
    <property type="entry name" value="bMG3"/>
    <property type="match status" value="1"/>
</dbReference>
<dbReference type="InterPro" id="IPR001599">
    <property type="entry name" value="Macroglobln_a2"/>
</dbReference>
<dbReference type="Gene3D" id="2.60.40.1930">
    <property type="match status" value="1"/>
</dbReference>
<comment type="caution">
    <text evidence="6">The sequence shown here is derived from an EMBL/GenBank/DDBJ whole genome shotgun (WGS) entry which is preliminary data.</text>
</comment>
<dbReference type="SMART" id="SM01359">
    <property type="entry name" value="A2M_N_2"/>
    <property type="match status" value="1"/>
</dbReference>
<dbReference type="Pfam" id="PF00207">
    <property type="entry name" value="A2M"/>
    <property type="match status" value="1"/>
</dbReference>
<keyword evidence="2" id="KW-0732">Signal</keyword>